<dbReference type="AlphaFoldDB" id="A0AA39QD63"/>
<dbReference type="Proteomes" id="UP001175228">
    <property type="component" value="Unassembled WGS sequence"/>
</dbReference>
<sequence>MNDWDDDWDVESEDEEESKYPEVTISAFTETGREESSIVVPKQRAYTGLYPVIPSRLADTPCATLGVNGLMDELNTVLGTHKLRNPFLSSILEECIANGYNFGRTYSCLRRIWHTANWSTVRDKFWRQQEEDWEERREALHGNRIVNPGLRPRRVWDLYSNRVVPRWLMSVGCGYGNIGSPTPISHAWMDEKDRTAVWTPINGHEWPVPIPKDADLNLIRIEMLNLGHEYAWLDVLCLRQVGGPREDLRTKEWKVDVPTIGAVYFASRVVCYLSGLGRPLTLKEGDLDSDRSWFRRAWTLQEVGIGRVIAGDTPDGPLHAEYTEDGKYETKLLTKFHRQLQYSDMDWMHEALAEMQTRVSTNPVDKVAGLAFLMESQWIPAYYESASLEDAWTTLVHSMDLEVRAELFIVCPEPGDGGPKWRPSWEQAMTTPLLPYKISDEWVDRDEDWCENVDCIEGFVWGLAVVEGDDRHGEFIVDRDDGIERFNITAAHTYPIPEDTYTLIYYTCRTPFPNVCVIGRSLPGGRFEKVSVVETLDTHLRDITEKRGYILI</sequence>
<keyword evidence="3" id="KW-1185">Reference proteome</keyword>
<comment type="caution">
    <text evidence="2">The sequence shown here is derived from an EMBL/GenBank/DDBJ whole genome shotgun (WGS) entry which is preliminary data.</text>
</comment>
<reference evidence="2" key="1">
    <citation type="submission" date="2023-06" db="EMBL/GenBank/DDBJ databases">
        <authorList>
            <consortium name="Lawrence Berkeley National Laboratory"/>
            <person name="Ahrendt S."/>
            <person name="Sahu N."/>
            <person name="Indic B."/>
            <person name="Wong-Bajracharya J."/>
            <person name="Merenyi Z."/>
            <person name="Ke H.-M."/>
            <person name="Monk M."/>
            <person name="Kocsube S."/>
            <person name="Drula E."/>
            <person name="Lipzen A."/>
            <person name="Balint B."/>
            <person name="Henrissat B."/>
            <person name="Andreopoulos B."/>
            <person name="Martin F.M."/>
            <person name="Harder C.B."/>
            <person name="Rigling D."/>
            <person name="Ford K.L."/>
            <person name="Foster G.D."/>
            <person name="Pangilinan J."/>
            <person name="Papanicolaou A."/>
            <person name="Barry K."/>
            <person name="LaButti K."/>
            <person name="Viragh M."/>
            <person name="Koriabine M."/>
            <person name="Yan M."/>
            <person name="Riley R."/>
            <person name="Champramary S."/>
            <person name="Plett K.L."/>
            <person name="Tsai I.J."/>
            <person name="Slot J."/>
            <person name="Sipos G."/>
            <person name="Plett J."/>
            <person name="Nagy L.G."/>
            <person name="Grigoriev I.V."/>
        </authorList>
    </citation>
    <scope>NUCLEOTIDE SEQUENCE</scope>
    <source>
        <strain evidence="2">HWK02</strain>
    </source>
</reference>
<protein>
    <recommendedName>
        <fullName evidence="4">Heterokaryon incompatibility domain-containing protein</fullName>
    </recommendedName>
</protein>
<evidence type="ECO:0008006" key="4">
    <source>
        <dbReference type="Google" id="ProtNLM"/>
    </source>
</evidence>
<dbReference type="EMBL" id="JAUEPU010000007">
    <property type="protein sequence ID" value="KAK0500737.1"/>
    <property type="molecule type" value="Genomic_DNA"/>
</dbReference>
<evidence type="ECO:0000256" key="1">
    <source>
        <dbReference type="SAM" id="MobiDB-lite"/>
    </source>
</evidence>
<gene>
    <name evidence="2" type="ORF">EDD18DRAFT_778097</name>
</gene>
<proteinExistence type="predicted"/>
<feature type="region of interest" description="Disordered" evidence="1">
    <location>
        <begin position="1"/>
        <end position="20"/>
    </location>
</feature>
<feature type="compositionally biased region" description="Acidic residues" evidence="1">
    <location>
        <begin position="1"/>
        <end position="17"/>
    </location>
</feature>
<accession>A0AA39QD63</accession>
<organism evidence="2 3">
    <name type="scientific">Armillaria luteobubalina</name>
    <dbReference type="NCBI Taxonomy" id="153913"/>
    <lineage>
        <taxon>Eukaryota</taxon>
        <taxon>Fungi</taxon>
        <taxon>Dikarya</taxon>
        <taxon>Basidiomycota</taxon>
        <taxon>Agaricomycotina</taxon>
        <taxon>Agaricomycetes</taxon>
        <taxon>Agaricomycetidae</taxon>
        <taxon>Agaricales</taxon>
        <taxon>Marasmiineae</taxon>
        <taxon>Physalacriaceae</taxon>
        <taxon>Armillaria</taxon>
    </lineage>
</organism>
<evidence type="ECO:0000313" key="3">
    <source>
        <dbReference type="Proteomes" id="UP001175228"/>
    </source>
</evidence>
<name>A0AA39QD63_9AGAR</name>
<evidence type="ECO:0000313" key="2">
    <source>
        <dbReference type="EMBL" id="KAK0500737.1"/>
    </source>
</evidence>